<dbReference type="InterPro" id="IPR009000">
    <property type="entry name" value="Transl_B-barrel_sf"/>
</dbReference>
<dbReference type="GO" id="GO:0004781">
    <property type="term" value="F:sulfate adenylyltransferase (ATP) activity"/>
    <property type="evidence" value="ECO:0007669"/>
    <property type="project" value="UniProtKB-EC"/>
</dbReference>
<accession>A0ABU7XIW9</accession>
<dbReference type="InterPro" id="IPR054696">
    <property type="entry name" value="GTP-eEF1A_C"/>
</dbReference>
<keyword evidence="1 6" id="KW-0808">Transferase</keyword>
<dbReference type="InterPro" id="IPR011779">
    <property type="entry name" value="SO4_adenylTrfase_lsu"/>
</dbReference>
<dbReference type="SUPFAM" id="SSF50447">
    <property type="entry name" value="Translation proteins"/>
    <property type="match status" value="1"/>
</dbReference>
<keyword evidence="4 6" id="KW-0067">ATP-binding</keyword>
<comment type="similarity">
    <text evidence="6">Belongs to the TRAFAC class translation factor GTPase superfamily. Classic translation factor GTPase family. CysN/NodQ subfamily.</text>
</comment>
<dbReference type="EC" id="2.7.7.4" evidence="6"/>
<dbReference type="Gene3D" id="2.40.30.10">
    <property type="entry name" value="Translation factors"/>
    <property type="match status" value="2"/>
</dbReference>
<evidence type="ECO:0000313" key="8">
    <source>
        <dbReference type="EMBL" id="MEF3366488.1"/>
    </source>
</evidence>
<dbReference type="NCBIfam" id="NF003478">
    <property type="entry name" value="PRK05124.1"/>
    <property type="match status" value="1"/>
</dbReference>
<dbReference type="CDD" id="cd03695">
    <property type="entry name" value="CysN_NodQ_II"/>
    <property type="match status" value="1"/>
</dbReference>
<dbReference type="InterPro" id="IPR050100">
    <property type="entry name" value="TRAFAC_GTPase_members"/>
</dbReference>
<dbReference type="PRINTS" id="PR00315">
    <property type="entry name" value="ELONGATNFCT"/>
</dbReference>
<organism evidence="8 9">
    <name type="scientific">Methylocystis borbori</name>
    <dbReference type="NCBI Taxonomy" id="3118750"/>
    <lineage>
        <taxon>Bacteria</taxon>
        <taxon>Pseudomonadati</taxon>
        <taxon>Pseudomonadota</taxon>
        <taxon>Alphaproteobacteria</taxon>
        <taxon>Hyphomicrobiales</taxon>
        <taxon>Methylocystaceae</taxon>
        <taxon>Methylocystis</taxon>
    </lineage>
</organism>
<dbReference type="InterPro" id="IPR018638">
    <property type="entry name" value="DUF2061_membrane"/>
</dbReference>
<dbReference type="InterPro" id="IPR041757">
    <property type="entry name" value="CysN_GTP-bd"/>
</dbReference>
<feature type="binding site" evidence="6">
    <location>
        <begin position="111"/>
        <end position="115"/>
    </location>
    <ligand>
        <name>GTP</name>
        <dbReference type="ChEBI" id="CHEBI:37565"/>
    </ligand>
</feature>
<evidence type="ECO:0000256" key="2">
    <source>
        <dbReference type="ARBA" id="ARBA00022695"/>
    </source>
</evidence>
<dbReference type="RefSeq" id="WP_332081500.1">
    <property type="nucleotide sequence ID" value="NZ_JAZHYN010000018.1"/>
</dbReference>
<dbReference type="PANTHER" id="PTHR23115">
    <property type="entry name" value="TRANSLATION FACTOR"/>
    <property type="match status" value="1"/>
</dbReference>
<evidence type="ECO:0000313" key="9">
    <source>
        <dbReference type="Proteomes" id="UP001350748"/>
    </source>
</evidence>
<dbReference type="InterPro" id="IPR000795">
    <property type="entry name" value="T_Tr_GTP-bd_dom"/>
</dbReference>
<dbReference type="InterPro" id="IPR009001">
    <property type="entry name" value="Transl_elong_EF1A/Init_IF2_C"/>
</dbReference>
<gene>
    <name evidence="6 8" type="primary">cysN</name>
    <name evidence="8" type="ORF">V3H18_08070</name>
</gene>
<reference evidence="8 9" key="1">
    <citation type="submission" date="2024-02" db="EMBL/GenBank/DDBJ databases">
        <authorList>
            <person name="Grouzdev D."/>
        </authorList>
    </citation>
    <scope>NUCLEOTIDE SEQUENCE [LARGE SCALE GENOMIC DNA]</scope>
    <source>
        <strain evidence="8 9">9N</strain>
    </source>
</reference>
<dbReference type="SUPFAM" id="SSF50465">
    <property type="entry name" value="EF-Tu/eEF-1alpha/eIF2-gamma C-terminal domain"/>
    <property type="match status" value="1"/>
</dbReference>
<proteinExistence type="inferred from homology"/>
<evidence type="ECO:0000256" key="6">
    <source>
        <dbReference type="HAMAP-Rule" id="MF_00062"/>
    </source>
</evidence>
<feature type="binding site" evidence="6">
    <location>
        <begin position="32"/>
        <end position="39"/>
    </location>
    <ligand>
        <name>GTP</name>
        <dbReference type="ChEBI" id="CHEBI:37565"/>
    </ligand>
</feature>
<dbReference type="InterPro" id="IPR031157">
    <property type="entry name" value="G_TR_CS"/>
</dbReference>
<dbReference type="Pfam" id="PF09834">
    <property type="entry name" value="DUF2061"/>
    <property type="match status" value="1"/>
</dbReference>
<keyword evidence="3 6" id="KW-0547">Nucleotide-binding</keyword>
<dbReference type="InterPro" id="IPR044138">
    <property type="entry name" value="CysN_II"/>
</dbReference>
<dbReference type="Pfam" id="PF22594">
    <property type="entry name" value="GTP-eEF1A_C"/>
    <property type="match status" value="1"/>
</dbReference>
<dbReference type="PROSITE" id="PS00301">
    <property type="entry name" value="G_TR_1"/>
    <property type="match status" value="1"/>
</dbReference>
<dbReference type="CDD" id="cd04166">
    <property type="entry name" value="CysN_ATPS"/>
    <property type="match status" value="1"/>
</dbReference>
<evidence type="ECO:0000256" key="1">
    <source>
        <dbReference type="ARBA" id="ARBA00022679"/>
    </source>
</evidence>
<dbReference type="HAMAP" id="MF_00062">
    <property type="entry name" value="Sulf_adenylyltr_sub1"/>
    <property type="match status" value="1"/>
</dbReference>
<evidence type="ECO:0000256" key="5">
    <source>
        <dbReference type="ARBA" id="ARBA00023134"/>
    </source>
</evidence>
<dbReference type="NCBIfam" id="TIGR02034">
    <property type="entry name" value="CysN"/>
    <property type="match status" value="1"/>
</dbReference>
<sequence>MHGAVAVVSPSPSRAPTRHVGEKPLLRFITCGSVDDGKSTLIGRMLYDADLAPDDVIAALESDSKKHGTQGEALDFALLVDGLAAEREQGITIDVAYRYFATDKRKFIVADTPGHEQYTRNMAVGASTADLAILLVDARKGILPQTRRHSVITSMFGVRHVVVAVNKMDLVGYSEEVFRKIERDFRVFAEHLRFASIYVAPLVATNGDNLVHRSAEMPWHDGPPLLSYLEGVAVEDAMRIAPFRMPVQWVNRPNLDFRGFSGFISGGNIQPGDIIRIQPAGRDTRVERIVTFDGDLDSAVSGQSVTVTLAEEIDVSRGDLLCSPVSPAKAGDRLEARLLWLVREPLAIGKSHLLKIGAKTTPARVTAVDARIEIETGLATPLAAGESLAFNEIGEARLSLETVVACDPYVENRETGGFILIDRVTNETIAVGMVKSVAASNERPAPPLTELSYASMEGLPLARQSLRPTPTRSLVKALSWLLPASASTCLILYAFIKDLELSAEITGVEMLAIFALYYFHERFWARLSFGLASRETPPPDDAGL</sequence>
<evidence type="ECO:0000259" key="7">
    <source>
        <dbReference type="PROSITE" id="PS51722"/>
    </source>
</evidence>
<name>A0ABU7XIW9_9HYPH</name>
<evidence type="ECO:0000256" key="4">
    <source>
        <dbReference type="ARBA" id="ARBA00022840"/>
    </source>
</evidence>
<dbReference type="InterPro" id="IPR027417">
    <property type="entry name" value="P-loop_NTPase"/>
</dbReference>
<comment type="catalytic activity">
    <reaction evidence="6">
        <text>sulfate + ATP + H(+) = adenosine 5'-phosphosulfate + diphosphate</text>
        <dbReference type="Rhea" id="RHEA:18133"/>
        <dbReference type="ChEBI" id="CHEBI:15378"/>
        <dbReference type="ChEBI" id="CHEBI:16189"/>
        <dbReference type="ChEBI" id="CHEBI:30616"/>
        <dbReference type="ChEBI" id="CHEBI:33019"/>
        <dbReference type="ChEBI" id="CHEBI:58243"/>
        <dbReference type="EC" id="2.7.7.4"/>
    </reaction>
</comment>
<dbReference type="EMBL" id="JAZHYN010000018">
    <property type="protein sequence ID" value="MEF3366488.1"/>
    <property type="molecule type" value="Genomic_DNA"/>
</dbReference>
<dbReference type="PROSITE" id="PS51722">
    <property type="entry name" value="G_TR_2"/>
    <property type="match status" value="1"/>
</dbReference>
<dbReference type="SUPFAM" id="SSF52540">
    <property type="entry name" value="P-loop containing nucleoside triphosphate hydrolases"/>
    <property type="match status" value="1"/>
</dbReference>
<keyword evidence="9" id="KW-1185">Reference proteome</keyword>
<keyword evidence="2 6" id="KW-0548">Nucleotidyltransferase</keyword>
<dbReference type="InterPro" id="IPR044139">
    <property type="entry name" value="CysN_NoDQ_III"/>
</dbReference>
<dbReference type="Proteomes" id="UP001350748">
    <property type="component" value="Unassembled WGS sequence"/>
</dbReference>
<protein>
    <recommendedName>
        <fullName evidence="6">Sulfate adenylyltransferase subunit 1</fullName>
        <ecNumber evidence="6">2.7.7.4</ecNumber>
    </recommendedName>
    <alternativeName>
        <fullName evidence="6">ATP-sulfurylase large subunit</fullName>
    </alternativeName>
    <alternativeName>
        <fullName evidence="6">Sulfate adenylate transferase</fullName>
        <shortName evidence="6">SAT</shortName>
    </alternativeName>
</protein>
<dbReference type="CDD" id="cd04095">
    <property type="entry name" value="CysN_NoDQ_III"/>
    <property type="match status" value="1"/>
</dbReference>
<keyword evidence="5 6" id="KW-0342">GTP-binding</keyword>
<comment type="function">
    <text evidence="6">With CysD forms the ATP sulfurylase (ATPS) that catalyzes the adenylation of sulfate producing adenosine 5'-phosphosulfate (APS) and diphosphate, the first enzymatic step in sulfur assimilation pathway. APS synthesis involves the formation of a high-energy phosphoric-sulfuric acid anhydride bond driven by GTP hydrolysis by CysN coupled to ATP hydrolysis by CysD.</text>
</comment>
<dbReference type="Pfam" id="PF00009">
    <property type="entry name" value="GTP_EFTU"/>
    <property type="match status" value="1"/>
</dbReference>
<comment type="subunit">
    <text evidence="6">Heterodimer composed of CysD, the smaller subunit, and CysN.</text>
</comment>
<evidence type="ECO:0000256" key="3">
    <source>
        <dbReference type="ARBA" id="ARBA00022741"/>
    </source>
</evidence>
<feature type="domain" description="Tr-type G" evidence="7">
    <location>
        <begin position="23"/>
        <end position="237"/>
    </location>
</feature>
<feature type="binding site" evidence="6">
    <location>
        <begin position="166"/>
        <end position="169"/>
    </location>
    <ligand>
        <name>GTP</name>
        <dbReference type="ChEBI" id="CHEBI:37565"/>
    </ligand>
</feature>
<comment type="caution">
    <text evidence="8">The sequence shown here is derived from an EMBL/GenBank/DDBJ whole genome shotgun (WGS) entry which is preliminary data.</text>
</comment>
<dbReference type="Gene3D" id="3.40.50.300">
    <property type="entry name" value="P-loop containing nucleotide triphosphate hydrolases"/>
    <property type="match status" value="1"/>
</dbReference>
<comment type="pathway">
    <text evidence="6">Sulfur metabolism; hydrogen sulfide biosynthesis; sulfite from sulfate: step 1/3.</text>
</comment>